<dbReference type="GO" id="GO:0005737">
    <property type="term" value="C:cytoplasm"/>
    <property type="evidence" value="ECO:0007669"/>
    <property type="project" value="TreeGrafter"/>
</dbReference>
<dbReference type="InterPro" id="IPR001509">
    <property type="entry name" value="Epimerase_deHydtase"/>
</dbReference>
<evidence type="ECO:0000313" key="3">
    <source>
        <dbReference type="Proteomes" id="UP000317691"/>
    </source>
</evidence>
<dbReference type="Pfam" id="PF01370">
    <property type="entry name" value="Epimerase"/>
    <property type="match status" value="1"/>
</dbReference>
<dbReference type="Gene3D" id="3.40.50.720">
    <property type="entry name" value="NAD(P)-binding Rossmann-like Domain"/>
    <property type="match status" value="1"/>
</dbReference>
<dbReference type="EMBL" id="VBOZ01000029">
    <property type="protein sequence ID" value="TMQ63807.1"/>
    <property type="molecule type" value="Genomic_DNA"/>
</dbReference>
<name>A0A538TJK4_UNCEI</name>
<dbReference type="PANTHER" id="PTHR48079">
    <property type="entry name" value="PROTEIN YEEZ"/>
    <property type="match status" value="1"/>
</dbReference>
<comment type="caution">
    <text evidence="2">The sequence shown here is derived from an EMBL/GenBank/DDBJ whole genome shotgun (WGS) entry which is preliminary data.</text>
</comment>
<dbReference type="InterPro" id="IPR051783">
    <property type="entry name" value="NAD(P)-dependent_oxidoreduct"/>
</dbReference>
<organism evidence="2 3">
    <name type="scientific">Eiseniibacteriota bacterium</name>
    <dbReference type="NCBI Taxonomy" id="2212470"/>
    <lineage>
        <taxon>Bacteria</taxon>
        <taxon>Candidatus Eiseniibacteriota</taxon>
    </lineage>
</organism>
<dbReference type="PANTHER" id="PTHR48079:SF6">
    <property type="entry name" value="NAD(P)-BINDING DOMAIN-CONTAINING PROTEIN-RELATED"/>
    <property type="match status" value="1"/>
</dbReference>
<sequence length="319" mass="34130">METKSPRADSAYKSSGSTVLVTGASGFVGSRVALRLAGVGSRVRALVRRPGAAPDLGSAGIEEIEGDFVDRDVAHRAAVGADLVVHCAATSGPDFDPVRRVNAEGTYSVVDAALTAGSRRYVHISTCSVYRTGGLTLVDEDAPLKEAGDPYGVTKAEADRIVLDAAAGGLQAVILRPGAILGVHPTSTWAIKMPARVRDRQIKLTIDGGNTVPYVHVEDLVDAVLLALGNERAAGRVYNVVDGHMTWKEYTDEIRGWFGTPPLEVVPKDQVPDGGYWTGKFDATRIRAELNYAPRHTYAEGMAEAARHWRQELETARSV</sequence>
<gene>
    <name evidence="2" type="ORF">E6K79_09180</name>
</gene>
<evidence type="ECO:0000259" key="1">
    <source>
        <dbReference type="Pfam" id="PF01370"/>
    </source>
</evidence>
<accession>A0A538TJK4</accession>
<evidence type="ECO:0000313" key="2">
    <source>
        <dbReference type="EMBL" id="TMQ63807.1"/>
    </source>
</evidence>
<dbReference type="InterPro" id="IPR036291">
    <property type="entry name" value="NAD(P)-bd_dom_sf"/>
</dbReference>
<reference evidence="2 3" key="1">
    <citation type="journal article" date="2019" name="Nat. Microbiol.">
        <title>Mediterranean grassland soil C-N compound turnover is dependent on rainfall and depth, and is mediated by genomically divergent microorganisms.</title>
        <authorList>
            <person name="Diamond S."/>
            <person name="Andeer P.F."/>
            <person name="Li Z."/>
            <person name="Crits-Christoph A."/>
            <person name="Burstein D."/>
            <person name="Anantharaman K."/>
            <person name="Lane K.R."/>
            <person name="Thomas B.C."/>
            <person name="Pan C."/>
            <person name="Northen T.R."/>
            <person name="Banfield J.F."/>
        </authorList>
    </citation>
    <scope>NUCLEOTIDE SEQUENCE [LARGE SCALE GENOMIC DNA]</scope>
    <source>
        <strain evidence="2">WS_9</strain>
    </source>
</reference>
<dbReference type="AlphaFoldDB" id="A0A538TJK4"/>
<dbReference type="SUPFAM" id="SSF51735">
    <property type="entry name" value="NAD(P)-binding Rossmann-fold domains"/>
    <property type="match status" value="1"/>
</dbReference>
<dbReference type="Proteomes" id="UP000317691">
    <property type="component" value="Unassembled WGS sequence"/>
</dbReference>
<protein>
    <submittedName>
        <fullName evidence="2">NAD-dependent epimerase/dehydratase family protein</fullName>
    </submittedName>
</protein>
<dbReference type="GO" id="GO:0004029">
    <property type="term" value="F:aldehyde dehydrogenase (NAD+) activity"/>
    <property type="evidence" value="ECO:0007669"/>
    <property type="project" value="TreeGrafter"/>
</dbReference>
<feature type="domain" description="NAD-dependent epimerase/dehydratase" evidence="1">
    <location>
        <begin position="19"/>
        <end position="240"/>
    </location>
</feature>
<proteinExistence type="predicted"/>